<feature type="region of interest" description="Disordered" evidence="4">
    <location>
        <begin position="210"/>
        <end position="240"/>
    </location>
</feature>
<dbReference type="CDD" id="cd12015">
    <property type="entry name" value="SH3_Tks_1"/>
    <property type="match status" value="1"/>
</dbReference>
<feature type="compositionally biased region" description="Basic and acidic residues" evidence="4">
    <location>
        <begin position="576"/>
        <end position="594"/>
    </location>
</feature>
<feature type="compositionally biased region" description="Acidic residues" evidence="4">
    <location>
        <begin position="374"/>
        <end position="388"/>
    </location>
</feature>
<keyword evidence="2" id="KW-0677">Repeat</keyword>
<feature type="compositionally biased region" description="Pro residues" evidence="4">
    <location>
        <begin position="482"/>
        <end position="515"/>
    </location>
</feature>
<feature type="compositionally biased region" description="Low complexity" evidence="4">
    <location>
        <begin position="219"/>
        <end position="228"/>
    </location>
</feature>
<dbReference type="Pfam" id="PF14604">
    <property type="entry name" value="SH3_9"/>
    <property type="match status" value="1"/>
</dbReference>
<evidence type="ECO:0000256" key="1">
    <source>
        <dbReference type="ARBA" id="ARBA00022443"/>
    </source>
</evidence>
<feature type="domain" description="SH3" evidence="5">
    <location>
        <begin position="40"/>
        <end position="99"/>
    </location>
</feature>
<feature type="compositionally biased region" description="Polar residues" evidence="4">
    <location>
        <begin position="734"/>
        <end position="743"/>
    </location>
</feature>
<dbReference type="Gene3D" id="2.30.30.40">
    <property type="entry name" value="SH3 Domains"/>
    <property type="match status" value="4"/>
</dbReference>
<dbReference type="EMBL" id="JBAMIC010000003">
    <property type="protein sequence ID" value="KAK7110619.1"/>
    <property type="molecule type" value="Genomic_DNA"/>
</dbReference>
<evidence type="ECO:0000256" key="4">
    <source>
        <dbReference type="SAM" id="MobiDB-lite"/>
    </source>
</evidence>
<dbReference type="AlphaFoldDB" id="A0AAN9BT08"/>
<feature type="compositionally biased region" description="Low complexity" evidence="4">
    <location>
        <begin position="801"/>
        <end position="810"/>
    </location>
</feature>
<gene>
    <name evidence="6" type="ORF">V1264_014460</name>
</gene>
<feature type="region of interest" description="Disordered" evidence="4">
    <location>
        <begin position="1"/>
        <end position="36"/>
    </location>
</feature>
<evidence type="ECO:0000256" key="2">
    <source>
        <dbReference type="ARBA" id="ARBA00022737"/>
    </source>
</evidence>
<dbReference type="PROSITE" id="PS50002">
    <property type="entry name" value="SH3"/>
    <property type="match status" value="4"/>
</dbReference>
<protein>
    <recommendedName>
        <fullName evidence="5">SH3 domain-containing protein</fullName>
    </recommendedName>
</protein>
<organism evidence="6 7">
    <name type="scientific">Littorina saxatilis</name>
    <dbReference type="NCBI Taxonomy" id="31220"/>
    <lineage>
        <taxon>Eukaryota</taxon>
        <taxon>Metazoa</taxon>
        <taxon>Spiralia</taxon>
        <taxon>Lophotrochozoa</taxon>
        <taxon>Mollusca</taxon>
        <taxon>Gastropoda</taxon>
        <taxon>Caenogastropoda</taxon>
        <taxon>Littorinimorpha</taxon>
        <taxon>Littorinoidea</taxon>
        <taxon>Littorinidae</taxon>
        <taxon>Littorina</taxon>
    </lineage>
</organism>
<feature type="domain" description="SH3" evidence="5">
    <location>
        <begin position="111"/>
        <end position="170"/>
    </location>
</feature>
<sequence length="919" mass="97999">MDPFSKKCGDMKRKLSQKLKRSGSSKNKGEKKVDKISGPKSLDQYVAVADYIEQEKGEMTLTAGMIVEVTEKSESGWWFVNAEEQQGWVPSTYLEPVDGTAANQASFVRDGQEEKFICIETFTAQNDDEISLEKGVIVEVEEKSMDGWWKVKYQGREGYAPATYLKKSNDPYAKSLVEKSRQSGVKIIGNLSDVSNLLASSTSPRNSGIFSGDFAAGGDNRASSASMASRDDDEYDEWDDEENDVLKKLDSRAEPKPDSLAKVLLKQRSLERGGSLKPPPRQNSIQKMVVLPTTPPVRSSTYMTVCDFEDTVGDGISFSIGETVTVLEKSSSGWWFVKREQDQGWVPESYLEETSASGPQVTHLNSAGQGVNTVEEESDECEDSDDDLPTQPPSAALTNALNSRLKGVNENKTSVRPGVPGPPKLPTKAIGKPPALPSKPKEQPTEETDAQQAKEPLAGLAGALMAKFESKPPSLVNKPGDKPTPPGLPNKPGDKPTPPGLPNKPGGKPTPPGLPVKPADKPGPAGLPSQPGGKITPNKSAEKTRPPWLANKVSEKPGLPNKLADRPGPPGLPSKPGEKPGFHGVPKKPEERDVSGSVSNRASVLRSMFESQQEEKPVKPSFHHPKPTPPAKSFGGSGDSQSKPGLPGKPTFGVKPTAGQKPSIPFKSDSRPASAVKPQFPPPKVLSGPPKLSSKPTFGPKPSADSNNNRSDGTDKPTPNRVQSMAASLGNMGFGQNSSSGGTRPSLPDKKPTTPQAPSQKPSTHSSESGPGKPRVGNFVSELGNKLNFGGNTPGGGGGSVRSPEPSPVSKAAPWSAQTAHSEIPKPPEPSPVTKAAPWSVKANVQQPSIPKAAAESSGVEFEVTADFRAEGAEELAITLGDMVEVLDRQQEDWWLVRLRGEEGWVPSSFLAPAAEWDD</sequence>
<evidence type="ECO:0000313" key="7">
    <source>
        <dbReference type="Proteomes" id="UP001374579"/>
    </source>
</evidence>
<keyword evidence="1 3" id="KW-0728">SH3 domain</keyword>
<name>A0AAN9BT08_9CAEN</name>
<reference evidence="6 7" key="1">
    <citation type="submission" date="2024-02" db="EMBL/GenBank/DDBJ databases">
        <title>Chromosome-scale genome assembly of the rough periwinkle Littorina saxatilis.</title>
        <authorList>
            <person name="De Jode A."/>
            <person name="Faria R."/>
            <person name="Formenti G."/>
            <person name="Sims Y."/>
            <person name="Smith T.P."/>
            <person name="Tracey A."/>
            <person name="Wood J.M.D."/>
            <person name="Zagrodzka Z.B."/>
            <person name="Johannesson K."/>
            <person name="Butlin R.K."/>
            <person name="Leder E.H."/>
        </authorList>
    </citation>
    <scope>NUCLEOTIDE SEQUENCE [LARGE SCALE GENOMIC DNA]</scope>
    <source>
        <strain evidence="6">Snail1</strain>
        <tissue evidence="6">Muscle</tissue>
    </source>
</reference>
<feature type="compositionally biased region" description="Basic and acidic residues" evidence="4">
    <location>
        <begin position="27"/>
        <end position="36"/>
    </location>
</feature>
<proteinExistence type="predicted"/>
<dbReference type="SMART" id="SM00326">
    <property type="entry name" value="SH3"/>
    <property type="match status" value="4"/>
</dbReference>
<dbReference type="Pfam" id="PF00018">
    <property type="entry name" value="SH3_1"/>
    <property type="match status" value="1"/>
</dbReference>
<dbReference type="PANTHER" id="PTHR15706">
    <property type="entry name" value="SH3 MULTIPLE DOMAIN"/>
    <property type="match status" value="1"/>
</dbReference>
<evidence type="ECO:0000259" key="5">
    <source>
        <dbReference type="PROSITE" id="PS50002"/>
    </source>
</evidence>
<evidence type="ECO:0000256" key="3">
    <source>
        <dbReference type="PROSITE-ProRule" id="PRU00192"/>
    </source>
</evidence>
<dbReference type="GO" id="GO:0005737">
    <property type="term" value="C:cytoplasm"/>
    <property type="evidence" value="ECO:0007669"/>
    <property type="project" value="TreeGrafter"/>
</dbReference>
<feature type="region of interest" description="Disordered" evidence="4">
    <location>
        <begin position="351"/>
        <end position="835"/>
    </location>
</feature>
<dbReference type="InterPro" id="IPR051228">
    <property type="entry name" value="NADPH_Oxidase/PX-Domain"/>
</dbReference>
<dbReference type="Proteomes" id="UP001374579">
    <property type="component" value="Unassembled WGS sequence"/>
</dbReference>
<feature type="compositionally biased region" description="Basic residues" evidence="4">
    <location>
        <begin position="14"/>
        <end position="23"/>
    </location>
</feature>
<accession>A0AAN9BT08</accession>
<dbReference type="PANTHER" id="PTHR15706:SF2">
    <property type="entry name" value="SH3 AND PX DOMAIN-CONTAINING PROTEIN 2A"/>
    <property type="match status" value="1"/>
</dbReference>
<dbReference type="Pfam" id="PF07653">
    <property type="entry name" value="SH3_2"/>
    <property type="match status" value="2"/>
</dbReference>
<keyword evidence="7" id="KW-1185">Reference proteome</keyword>
<feature type="compositionally biased region" description="Polar residues" evidence="4">
    <location>
        <begin position="352"/>
        <end position="372"/>
    </location>
</feature>
<dbReference type="CDD" id="cd11856">
    <property type="entry name" value="SH3_p47phox_like"/>
    <property type="match status" value="2"/>
</dbReference>
<feature type="domain" description="SH3" evidence="5">
    <location>
        <begin position="297"/>
        <end position="356"/>
    </location>
</feature>
<comment type="caution">
    <text evidence="6">The sequence shown here is derived from an EMBL/GenBank/DDBJ whole genome shotgun (WGS) entry which is preliminary data.</text>
</comment>
<dbReference type="InterPro" id="IPR036028">
    <property type="entry name" value="SH3-like_dom_sf"/>
</dbReference>
<feature type="compositionally biased region" description="Polar residues" evidence="4">
    <location>
        <begin position="753"/>
        <end position="769"/>
    </location>
</feature>
<dbReference type="InterPro" id="IPR001452">
    <property type="entry name" value="SH3_domain"/>
</dbReference>
<feature type="compositionally biased region" description="Acidic residues" evidence="4">
    <location>
        <begin position="231"/>
        <end position="240"/>
    </location>
</feature>
<feature type="compositionally biased region" description="Basic and acidic residues" evidence="4">
    <location>
        <begin position="1"/>
        <end position="13"/>
    </location>
</feature>
<evidence type="ECO:0000313" key="6">
    <source>
        <dbReference type="EMBL" id="KAK7110619.1"/>
    </source>
</evidence>
<feature type="domain" description="SH3" evidence="5">
    <location>
        <begin position="857"/>
        <end position="916"/>
    </location>
</feature>
<dbReference type="SUPFAM" id="SSF50044">
    <property type="entry name" value="SH3-domain"/>
    <property type="match status" value="4"/>
</dbReference>